<comment type="caution">
    <text evidence="3">The sequence shown here is derived from an EMBL/GenBank/DDBJ whole genome shotgun (WGS) entry which is preliminary data.</text>
</comment>
<dbReference type="InterPro" id="IPR040046">
    <property type="entry name" value="FAM228"/>
</dbReference>
<dbReference type="AlphaFoldDB" id="A0A132NXW4"/>
<dbReference type="VEuPathDB" id="GiardiaDB:QR46_1117"/>
<dbReference type="Proteomes" id="UP000070089">
    <property type="component" value="Unassembled WGS sequence"/>
</dbReference>
<comment type="similarity">
    <text evidence="1">Belongs to the FAM228 family.</text>
</comment>
<dbReference type="EMBL" id="JXTI01000020">
    <property type="protein sequence ID" value="KWX14906.1"/>
    <property type="molecule type" value="Genomic_DNA"/>
</dbReference>
<feature type="coiled-coil region" evidence="2">
    <location>
        <begin position="44"/>
        <end position="93"/>
    </location>
</feature>
<evidence type="ECO:0000313" key="3">
    <source>
        <dbReference type="EMBL" id="KWX14906.1"/>
    </source>
</evidence>
<name>A0A132NXW4_GIAIN</name>
<organism evidence="3 4">
    <name type="scientific">Giardia duodenalis assemblage B</name>
    <dbReference type="NCBI Taxonomy" id="1394984"/>
    <lineage>
        <taxon>Eukaryota</taxon>
        <taxon>Metamonada</taxon>
        <taxon>Diplomonadida</taxon>
        <taxon>Hexamitidae</taxon>
        <taxon>Giardiinae</taxon>
        <taxon>Giardia</taxon>
    </lineage>
</organism>
<dbReference type="PANTHER" id="PTHR28584">
    <property type="entry name" value="FAMILY WITH SEQUENCE SIMILARITY 228 MEMBER A"/>
    <property type="match status" value="1"/>
</dbReference>
<protein>
    <submittedName>
        <fullName evidence="3">Uncharacterized protein</fullName>
    </submittedName>
</protein>
<dbReference type="OrthoDB" id="10249008at2759"/>
<evidence type="ECO:0000256" key="1">
    <source>
        <dbReference type="ARBA" id="ARBA00007753"/>
    </source>
</evidence>
<keyword evidence="2" id="KW-0175">Coiled coil</keyword>
<gene>
    <name evidence="3" type="ORF">QR46_1117</name>
</gene>
<reference evidence="3 4" key="1">
    <citation type="journal article" date="2015" name="Mol. Biochem. Parasitol.">
        <title>Identification of polymorphic genes for use in assemblage B genotyping assays through comparative genomics of multiple assemblage B Giardia duodenalis isolates.</title>
        <authorList>
            <person name="Wielinga C."/>
            <person name="Thompson R.C."/>
            <person name="Monis P."/>
            <person name="Ryan U."/>
        </authorList>
    </citation>
    <scope>NUCLEOTIDE SEQUENCE [LARGE SCALE GENOMIC DNA]</scope>
    <source>
        <strain evidence="3 4">BAH15c1</strain>
    </source>
</reference>
<proteinExistence type="inferred from homology"/>
<evidence type="ECO:0000256" key="2">
    <source>
        <dbReference type="SAM" id="Coils"/>
    </source>
</evidence>
<sequence>MQVNDKQLLAANFTDLTSNWITPQRRAVSTSAVMQNDGLDYRRREKAEAMRKGYEQRMEQMRLTSKRQVELMHNKANAKLRSLQEKLTKGNEETLRDCDATLAIANTEKQLNKERLFIDWEMNVFLPIQQRIMNEVTDRNPEFTAELRRAAFQEYLDAGNSMHISLDMPTNKYDPYKLSKYMRSRTTIRPDDPLRRPAEIHARENKIYKDVGGVIPCDVEHVPRNIAVSKFDRMAELYYRDTHKPAKRVLEKRGLNPPMALDEQV</sequence>
<dbReference type="PANTHER" id="PTHR28584:SF1">
    <property type="entry name" value="PROTEIN FAM228B"/>
    <property type="match status" value="1"/>
</dbReference>
<evidence type="ECO:0000313" key="4">
    <source>
        <dbReference type="Proteomes" id="UP000070089"/>
    </source>
</evidence>
<accession>A0A132NXW4</accession>